<keyword evidence="1" id="KW-0328">Glycosyltransferase</keyword>
<feature type="domain" description="Glycosyltransferase subfamily 4-like N-terminal" evidence="4">
    <location>
        <begin position="50"/>
        <end position="216"/>
    </location>
</feature>
<organism evidence="5 6">
    <name type="scientific">Rhodotorula graminis (strain WP1)</name>
    <dbReference type="NCBI Taxonomy" id="578459"/>
    <lineage>
        <taxon>Eukaryota</taxon>
        <taxon>Fungi</taxon>
        <taxon>Dikarya</taxon>
        <taxon>Basidiomycota</taxon>
        <taxon>Pucciniomycotina</taxon>
        <taxon>Microbotryomycetes</taxon>
        <taxon>Sporidiobolales</taxon>
        <taxon>Sporidiobolaceae</taxon>
        <taxon>Rhodotorula</taxon>
    </lineage>
</organism>
<dbReference type="PANTHER" id="PTHR45947:SF3">
    <property type="entry name" value="SULFOQUINOVOSYL TRANSFERASE SQD2"/>
    <property type="match status" value="1"/>
</dbReference>
<dbReference type="EMBL" id="KQ474080">
    <property type="protein sequence ID" value="KPV74237.1"/>
    <property type="molecule type" value="Genomic_DNA"/>
</dbReference>
<evidence type="ECO:0000313" key="5">
    <source>
        <dbReference type="EMBL" id="KPV74237.1"/>
    </source>
</evidence>
<dbReference type="AlphaFoldDB" id="A0A194S0V4"/>
<feature type="region of interest" description="Disordered" evidence="2">
    <location>
        <begin position="425"/>
        <end position="452"/>
    </location>
</feature>
<feature type="region of interest" description="Disordered" evidence="2">
    <location>
        <begin position="1"/>
        <end position="27"/>
    </location>
</feature>
<feature type="compositionally biased region" description="Low complexity" evidence="2">
    <location>
        <begin position="1"/>
        <end position="22"/>
    </location>
</feature>
<dbReference type="Pfam" id="PF00534">
    <property type="entry name" value="Glycos_transf_1"/>
    <property type="match status" value="1"/>
</dbReference>
<gene>
    <name evidence="5" type="ORF">RHOBADRAFT_44722</name>
</gene>
<dbReference type="STRING" id="578459.A0A194S0V4"/>
<dbReference type="Pfam" id="PF13439">
    <property type="entry name" value="Glyco_transf_4"/>
    <property type="match status" value="1"/>
</dbReference>
<dbReference type="SUPFAM" id="SSF53756">
    <property type="entry name" value="UDP-Glycosyltransferase/glycogen phosphorylase"/>
    <property type="match status" value="1"/>
</dbReference>
<evidence type="ECO:0000256" key="2">
    <source>
        <dbReference type="SAM" id="MobiDB-lite"/>
    </source>
</evidence>
<reference evidence="5 6" key="1">
    <citation type="journal article" date="2015" name="Front. Microbiol.">
        <title>Genome sequence of the plant growth promoting endophytic yeast Rhodotorula graminis WP1.</title>
        <authorList>
            <person name="Firrincieli A."/>
            <person name="Otillar R."/>
            <person name="Salamov A."/>
            <person name="Schmutz J."/>
            <person name="Khan Z."/>
            <person name="Redman R.S."/>
            <person name="Fleck N.D."/>
            <person name="Lindquist E."/>
            <person name="Grigoriev I.V."/>
            <person name="Doty S.L."/>
        </authorList>
    </citation>
    <scope>NUCLEOTIDE SEQUENCE [LARGE SCALE GENOMIC DNA]</scope>
    <source>
        <strain evidence="5 6">WP1</strain>
    </source>
</reference>
<dbReference type="PANTHER" id="PTHR45947">
    <property type="entry name" value="SULFOQUINOVOSYL TRANSFERASE SQD2"/>
    <property type="match status" value="1"/>
</dbReference>
<protein>
    <submittedName>
        <fullName evidence="5">Glycosyltransferase family 4 protein</fullName>
    </submittedName>
</protein>
<dbReference type="InterPro" id="IPR028098">
    <property type="entry name" value="Glyco_trans_4-like_N"/>
</dbReference>
<dbReference type="OrthoDB" id="2920394at2759"/>
<dbReference type="InterPro" id="IPR001296">
    <property type="entry name" value="Glyco_trans_1"/>
</dbReference>
<name>A0A194S0V4_RHOGW</name>
<proteinExistence type="predicted"/>
<dbReference type="Gene3D" id="3.40.50.2000">
    <property type="entry name" value="Glycogen Phosphorylase B"/>
    <property type="match status" value="2"/>
</dbReference>
<accession>A0A194S0V4</accession>
<evidence type="ECO:0000256" key="1">
    <source>
        <dbReference type="ARBA" id="ARBA00022676"/>
    </source>
</evidence>
<sequence length="638" mass="69094">MPADAAAAAAGSSSAASSSPSGRDLDSLEKARSTRSLRIAIVTENFLPKVDGVTRTLAMLLEHLQAEGHEALVLGPSTPLTSYAGAEVVSTKGIPLLGVYRGLGLNFLRPRFIRKLREFDPDLVMFVDPIWLCAQTIPVIQYYFPDTPLLSSYHTNLAMYATLFGFPWLTPVMWSLQRALHGRCDLTFCPSPSTARMLGEQGFDNVRLWPRGVDTDLFRPEARDFALRQSWGVEPLDLDPDRPSPRLIATEPRSSLSADDLPALALPPPYTPQPVPPPFCAGSSPSKLAILYVGRVSWEKNLRLLIDAARGLEKPDFATGRPACQLVFVGDGPARVEVESLCASYGLNALFLGFKKGEELAAAYASADVFAFPSFTETFGQVVSEAQASGLPVVGLRAEGVSDLVEHGRTGLLLDLNDLRSAAVPGAPPPYSPSARASSIPSDPHALLSSTSPSYPRAVSLYRALLVSITTDHEHRRTMGSMAHLVASKRSWWRAMEDLCDGFRELAALKANRIEQKVDLERTSTIELDVVCDKGEEGRLEKVDSSTTFSAASRRRRRLDGRQTTRRSHLVSSSVFGPLSAWVTPSQVARTSGSSLAVKATSHLSVVLVLEAVALFALLAAAVAWSSHFELLSSLSPF</sequence>
<dbReference type="RefSeq" id="XP_018270286.1">
    <property type="nucleotide sequence ID" value="XM_018414471.1"/>
</dbReference>
<dbReference type="GO" id="GO:0016757">
    <property type="term" value="F:glycosyltransferase activity"/>
    <property type="evidence" value="ECO:0007669"/>
    <property type="project" value="UniProtKB-KW"/>
</dbReference>
<evidence type="ECO:0000259" key="4">
    <source>
        <dbReference type="Pfam" id="PF13439"/>
    </source>
</evidence>
<dbReference type="CDD" id="cd03814">
    <property type="entry name" value="GT4-like"/>
    <property type="match status" value="1"/>
</dbReference>
<evidence type="ECO:0000313" key="6">
    <source>
        <dbReference type="Proteomes" id="UP000053890"/>
    </source>
</evidence>
<dbReference type="InterPro" id="IPR050194">
    <property type="entry name" value="Glycosyltransferase_grp1"/>
</dbReference>
<keyword evidence="5" id="KW-0808">Transferase</keyword>
<feature type="compositionally biased region" description="Low complexity" evidence="2">
    <location>
        <begin position="433"/>
        <end position="444"/>
    </location>
</feature>
<evidence type="ECO:0000259" key="3">
    <source>
        <dbReference type="Pfam" id="PF00534"/>
    </source>
</evidence>
<dbReference type="Proteomes" id="UP000053890">
    <property type="component" value="Unassembled WGS sequence"/>
</dbReference>
<keyword evidence="6" id="KW-1185">Reference proteome</keyword>
<dbReference type="GeneID" id="28974919"/>
<dbReference type="OMA" id="HTNFPQY"/>
<feature type="domain" description="Glycosyl transferase family 1" evidence="3">
    <location>
        <begin position="287"/>
        <end position="418"/>
    </location>
</feature>